<feature type="transmembrane region" description="Helical" evidence="8">
    <location>
        <begin position="294"/>
        <end position="313"/>
    </location>
</feature>
<feature type="transmembrane region" description="Helical" evidence="8">
    <location>
        <begin position="453"/>
        <end position="480"/>
    </location>
</feature>
<evidence type="ECO:0000256" key="7">
    <source>
        <dbReference type="ARBA" id="ARBA00023136"/>
    </source>
</evidence>
<feature type="transmembrane region" description="Helical" evidence="8">
    <location>
        <begin position="39"/>
        <end position="61"/>
    </location>
</feature>
<keyword evidence="7 8" id="KW-0472">Membrane</keyword>
<dbReference type="Gene3D" id="1.10.3470.10">
    <property type="entry name" value="ABC transporter involved in vitamin B12 uptake, BtuC"/>
    <property type="match status" value="2"/>
</dbReference>
<dbReference type="SUPFAM" id="SSF81345">
    <property type="entry name" value="ABC transporter involved in vitamin B12 uptake, BtuC"/>
    <property type="match status" value="2"/>
</dbReference>
<feature type="transmembrane region" description="Helical" evidence="8">
    <location>
        <begin position="616"/>
        <end position="636"/>
    </location>
</feature>
<feature type="transmembrane region" description="Helical" evidence="8">
    <location>
        <begin position="98"/>
        <end position="122"/>
    </location>
</feature>
<evidence type="ECO:0000256" key="3">
    <source>
        <dbReference type="ARBA" id="ARBA00022448"/>
    </source>
</evidence>
<evidence type="ECO:0000313" key="9">
    <source>
        <dbReference type="EMBL" id="TXR53173.1"/>
    </source>
</evidence>
<feature type="transmembrane region" description="Helical" evidence="8">
    <location>
        <begin position="427"/>
        <end position="447"/>
    </location>
</feature>
<feature type="transmembrane region" description="Helical" evidence="8">
    <location>
        <begin position="129"/>
        <end position="151"/>
    </location>
</feature>
<dbReference type="InterPro" id="IPR000522">
    <property type="entry name" value="ABC_transptr_permease_BtuC"/>
</dbReference>
<name>A0A5C8Z7A2_9GAMM</name>
<evidence type="ECO:0000256" key="6">
    <source>
        <dbReference type="ARBA" id="ARBA00022989"/>
    </source>
</evidence>
<evidence type="ECO:0000256" key="2">
    <source>
        <dbReference type="ARBA" id="ARBA00007935"/>
    </source>
</evidence>
<sequence length="640" mass="67789">MIKSLSIGGVLLLALLCGYLFFPPVISNTSLATAMFNNVWLPTALMALLTGALLGSSGLLIQTSLDNDFASPSTLGIAAGSLLGALLVRIIMPEASLTIVWTGALIGALFLSLAVLSLSHLIGGGKLPVILIGMTLGLSAGALSSLLILYFENQIDGLFLWGSGQVLQTSFTAVQQSFTPIIISLLLTVFIFPKLALFLLGDTHAANLGLAVKPWRWLVLLLALVQAALATSIVGMIGFVGLMAPHITRLLLNKFKNGGGNMGFQWLLTIIVGAMLVLLAEWCSRSLLFLGYRLPTGAFTALLGAPYFIYLLFQRSGRLLAATERQNISLRPLLHISANKTLIALFLLLLFTIYVCSEPLGNVGSTWINKRVILAGLGGLGLACAGTLLQTLFKNPMASPDISGVSAFAVFIIACVLVIFPSANHFILIIAALIGAGIVIGLLTWGLNQQLSVAQLALFGIVITAFSGTATQILLTFGTSTSSVTMMWMAGTTYGASTERIVPLAIVLIVAGALIIPFIRNLDLMPLGEILPRTLGVSLNGQRTLLLAITAVLTAICIATIGAISFVGLLAPHCARLLGLYRHVHLLPASAMTGAILLMYADHLSRTLMYPNEIPAGLLVSVIGSLYFLLLLFAAYRKRK</sequence>
<feature type="transmembrane region" description="Helical" evidence="8">
    <location>
        <begin position="264"/>
        <end position="282"/>
    </location>
</feature>
<proteinExistence type="inferred from homology"/>
<evidence type="ECO:0000256" key="4">
    <source>
        <dbReference type="ARBA" id="ARBA00022475"/>
    </source>
</evidence>
<evidence type="ECO:0000256" key="5">
    <source>
        <dbReference type="ARBA" id="ARBA00022692"/>
    </source>
</evidence>
<keyword evidence="4" id="KW-1003">Cell membrane</keyword>
<dbReference type="GO" id="GO:0033214">
    <property type="term" value="P:siderophore-iron import into cell"/>
    <property type="evidence" value="ECO:0007669"/>
    <property type="project" value="TreeGrafter"/>
</dbReference>
<dbReference type="EMBL" id="VKAD01000001">
    <property type="protein sequence ID" value="TXR53173.1"/>
    <property type="molecule type" value="Genomic_DNA"/>
</dbReference>
<protein>
    <submittedName>
        <fullName evidence="9">Iron ABC transporter permease</fullName>
    </submittedName>
</protein>
<keyword evidence="5 8" id="KW-0812">Transmembrane</keyword>
<dbReference type="GO" id="GO:0005886">
    <property type="term" value="C:plasma membrane"/>
    <property type="evidence" value="ECO:0007669"/>
    <property type="project" value="UniProtKB-SubCell"/>
</dbReference>
<comment type="caution">
    <text evidence="9">The sequence shown here is derived from an EMBL/GenBank/DDBJ whole genome shotgun (WGS) entry which is preliminary data.</text>
</comment>
<gene>
    <name evidence="9" type="ORF">FME95_00950</name>
</gene>
<reference evidence="9 10" key="1">
    <citation type="submission" date="2019-07" db="EMBL/GenBank/DDBJ databases">
        <title>Reinekea sp. strain SSH23 genome sequencing and assembly.</title>
        <authorList>
            <person name="Kim I."/>
        </authorList>
    </citation>
    <scope>NUCLEOTIDE SEQUENCE [LARGE SCALE GENOMIC DNA]</scope>
    <source>
        <strain evidence="9 10">SSH23</strain>
    </source>
</reference>
<dbReference type="CDD" id="cd06550">
    <property type="entry name" value="TM_ABC_iron-siderophores_like"/>
    <property type="match status" value="2"/>
</dbReference>
<accession>A0A5C8Z7A2</accession>
<dbReference type="Pfam" id="PF01032">
    <property type="entry name" value="FecCD"/>
    <property type="match status" value="2"/>
</dbReference>
<feature type="transmembrane region" description="Helical" evidence="8">
    <location>
        <begin position="177"/>
        <end position="197"/>
    </location>
</feature>
<dbReference type="Proteomes" id="UP000321764">
    <property type="component" value="Unassembled WGS sequence"/>
</dbReference>
<feature type="transmembrane region" description="Helical" evidence="8">
    <location>
        <begin position="73"/>
        <end position="92"/>
    </location>
</feature>
<comment type="subcellular location">
    <subcellularLocation>
        <location evidence="1">Cell membrane</location>
        <topology evidence="1">Multi-pass membrane protein</topology>
    </subcellularLocation>
</comment>
<feature type="transmembrane region" description="Helical" evidence="8">
    <location>
        <begin position="368"/>
        <end position="390"/>
    </location>
</feature>
<feature type="transmembrane region" description="Helical" evidence="8">
    <location>
        <begin position="545"/>
        <end position="571"/>
    </location>
</feature>
<keyword evidence="3" id="KW-0813">Transport</keyword>
<feature type="transmembrane region" description="Helical" evidence="8">
    <location>
        <begin position="333"/>
        <end position="356"/>
    </location>
</feature>
<evidence type="ECO:0000256" key="1">
    <source>
        <dbReference type="ARBA" id="ARBA00004651"/>
    </source>
</evidence>
<feature type="transmembrane region" description="Helical" evidence="8">
    <location>
        <begin position="583"/>
        <end position="601"/>
    </location>
</feature>
<feature type="transmembrane region" description="Helical" evidence="8">
    <location>
        <begin position="402"/>
        <end position="420"/>
    </location>
</feature>
<feature type="transmembrane region" description="Helical" evidence="8">
    <location>
        <begin position="218"/>
        <end position="244"/>
    </location>
</feature>
<dbReference type="GO" id="GO:0022857">
    <property type="term" value="F:transmembrane transporter activity"/>
    <property type="evidence" value="ECO:0007669"/>
    <property type="project" value="InterPro"/>
</dbReference>
<evidence type="ECO:0000313" key="10">
    <source>
        <dbReference type="Proteomes" id="UP000321764"/>
    </source>
</evidence>
<dbReference type="OrthoDB" id="9811721at2"/>
<comment type="similarity">
    <text evidence="2">Belongs to the binding-protein-dependent transport system permease family. FecCD subfamily.</text>
</comment>
<feature type="transmembrane region" description="Helical" evidence="8">
    <location>
        <begin position="7"/>
        <end position="27"/>
    </location>
</feature>
<dbReference type="InterPro" id="IPR037294">
    <property type="entry name" value="ABC_BtuC-like"/>
</dbReference>
<keyword evidence="10" id="KW-1185">Reference proteome</keyword>
<dbReference type="PANTHER" id="PTHR30472:SF37">
    <property type="entry name" value="FE(3+) DICITRATE TRANSPORT SYSTEM PERMEASE PROTEIN FECD-RELATED"/>
    <property type="match status" value="1"/>
</dbReference>
<keyword evidence="6 8" id="KW-1133">Transmembrane helix</keyword>
<organism evidence="9 10">
    <name type="scientific">Reinekea thalattae</name>
    <dbReference type="NCBI Taxonomy" id="2593301"/>
    <lineage>
        <taxon>Bacteria</taxon>
        <taxon>Pseudomonadati</taxon>
        <taxon>Pseudomonadota</taxon>
        <taxon>Gammaproteobacteria</taxon>
        <taxon>Oceanospirillales</taxon>
        <taxon>Saccharospirillaceae</taxon>
        <taxon>Reinekea</taxon>
    </lineage>
</organism>
<dbReference type="PANTHER" id="PTHR30472">
    <property type="entry name" value="FERRIC ENTEROBACTIN TRANSPORT SYSTEM PERMEASE PROTEIN"/>
    <property type="match status" value="1"/>
</dbReference>
<feature type="transmembrane region" description="Helical" evidence="8">
    <location>
        <begin position="501"/>
        <end position="519"/>
    </location>
</feature>
<dbReference type="AlphaFoldDB" id="A0A5C8Z7A2"/>
<dbReference type="RefSeq" id="WP_147712308.1">
    <property type="nucleotide sequence ID" value="NZ_VKAD01000001.1"/>
</dbReference>
<evidence type="ECO:0000256" key="8">
    <source>
        <dbReference type="SAM" id="Phobius"/>
    </source>
</evidence>